<sequence length="269" mass="28141">MQGPAIDRPPRPVGFPGCRLCPYRDGRRPAVCLACLGASPGQQRVVGLGGRCASCGQARPPGASCPTAWCRRRDRGWSVVFAVGAHCGGLRRAVLRYKYGGERWWAGVFGGVVAAYLDAHAGWFEEFDLLTGVPAYTGPGGRRRWDPVGGILAGVAAAAPPGWAVVPGVLVKRSETPPLSGSGRTDRVEVAGSRLREALRVLRPADVAGRRVLVLDDVLTEGSTLREVALALRIAGAREVAGLVLARTPWAGGAASSLPRAGERPGGGR</sequence>
<dbReference type="Gene3D" id="3.40.50.2020">
    <property type="match status" value="1"/>
</dbReference>
<dbReference type="InterPro" id="IPR029057">
    <property type="entry name" value="PRTase-like"/>
</dbReference>
<gene>
    <name evidence="3" type="ORF">GHK86_16545</name>
</gene>
<comment type="caution">
    <text evidence="3">The sequence shown here is derived from an EMBL/GenBank/DDBJ whole genome shotgun (WGS) entry which is preliminary data.</text>
</comment>
<dbReference type="CDD" id="cd06223">
    <property type="entry name" value="PRTases_typeI"/>
    <property type="match status" value="1"/>
</dbReference>
<feature type="domain" description="Phosphoribosyltransferase" evidence="2">
    <location>
        <begin position="198"/>
        <end position="247"/>
    </location>
</feature>
<dbReference type="Pfam" id="PF00156">
    <property type="entry name" value="Pribosyltran"/>
    <property type="match status" value="1"/>
</dbReference>
<accession>A0ABW9QXA6</accession>
<dbReference type="EMBL" id="WJHE01000945">
    <property type="protein sequence ID" value="MST34323.1"/>
    <property type="molecule type" value="Genomic_DNA"/>
</dbReference>
<dbReference type="InterPro" id="IPR051910">
    <property type="entry name" value="ComF/GntX_DNA_util-trans"/>
</dbReference>
<proteinExistence type="inferred from homology"/>
<dbReference type="SUPFAM" id="SSF53271">
    <property type="entry name" value="PRTase-like"/>
    <property type="match status" value="1"/>
</dbReference>
<name>A0ABW9QXA6_9ACTN</name>
<dbReference type="Proteomes" id="UP000437736">
    <property type="component" value="Unassembled WGS sequence"/>
</dbReference>
<keyword evidence="4" id="KW-1185">Reference proteome</keyword>
<evidence type="ECO:0000313" key="4">
    <source>
        <dbReference type="Proteomes" id="UP000437736"/>
    </source>
</evidence>
<protein>
    <recommendedName>
        <fullName evidence="2">Phosphoribosyltransferase domain-containing protein</fullName>
    </recommendedName>
</protein>
<organism evidence="3 4">
    <name type="scientific">Acidiferrimicrobium australe</name>
    <dbReference type="NCBI Taxonomy" id="2664430"/>
    <lineage>
        <taxon>Bacteria</taxon>
        <taxon>Bacillati</taxon>
        <taxon>Actinomycetota</taxon>
        <taxon>Acidimicrobiia</taxon>
        <taxon>Acidimicrobiales</taxon>
        <taxon>Acidimicrobiaceae</taxon>
        <taxon>Acidiferrimicrobium</taxon>
    </lineage>
</organism>
<evidence type="ECO:0000256" key="1">
    <source>
        <dbReference type="ARBA" id="ARBA00008007"/>
    </source>
</evidence>
<evidence type="ECO:0000313" key="3">
    <source>
        <dbReference type="EMBL" id="MST34323.1"/>
    </source>
</evidence>
<reference evidence="3 4" key="1">
    <citation type="submission" date="2019-11" db="EMBL/GenBank/DDBJ databases">
        <title>Acidiferrimicrobium australis gen. nov., sp. nov., an acidophilic and obligately heterotrophic, member of the Actinobacteria that catalyses dissimilatory oxido- reduction of iron isolated from metal-rich acidic water in Chile.</title>
        <authorList>
            <person name="Gonzalez D."/>
            <person name="Huber K."/>
            <person name="Hedrich S."/>
            <person name="Rojas-Villalobos C."/>
            <person name="Quatrini R."/>
            <person name="Dinamarca M.A."/>
            <person name="Schwarz A."/>
            <person name="Canales C."/>
            <person name="Nancucheo I."/>
        </authorList>
    </citation>
    <scope>NUCLEOTIDE SEQUENCE [LARGE SCALE GENOMIC DNA]</scope>
    <source>
        <strain evidence="3 4">USS-CCA1</strain>
    </source>
</reference>
<dbReference type="PANTHER" id="PTHR47505:SF1">
    <property type="entry name" value="DNA UTILIZATION PROTEIN YHGH"/>
    <property type="match status" value="1"/>
</dbReference>
<comment type="similarity">
    <text evidence="1">Belongs to the ComF/GntX family.</text>
</comment>
<dbReference type="InterPro" id="IPR000836">
    <property type="entry name" value="PRTase_dom"/>
</dbReference>
<dbReference type="PANTHER" id="PTHR47505">
    <property type="entry name" value="DNA UTILIZATION PROTEIN YHGH"/>
    <property type="match status" value="1"/>
</dbReference>
<evidence type="ECO:0000259" key="2">
    <source>
        <dbReference type="Pfam" id="PF00156"/>
    </source>
</evidence>